<name>A0A162VLE6_DIDRA</name>
<dbReference type="EMBL" id="JYNV01000326">
    <property type="protein sequence ID" value="KZM18522.1"/>
    <property type="molecule type" value="Genomic_DNA"/>
</dbReference>
<dbReference type="Proteomes" id="UP000076837">
    <property type="component" value="Unassembled WGS sequence"/>
</dbReference>
<evidence type="ECO:0000313" key="1">
    <source>
        <dbReference type="EMBL" id="KZM18522.1"/>
    </source>
</evidence>
<sequence>MTEPMRTIESGLKTPNAQTDSKLFRLPAELRNEIYAFALGGNTWSINMTEGKPRANNASPHALALLQVNRQIYAEARLFPYLYSTFEGRHNGHLRIWVQSLTHVQRKSITSVKYHQRSYITEGVCGLSVSPIFWMDTPNMEQWDLEGLKRIEIEVVLHKWGWNSNEEETKKVRARALSKLRVLVEIEHPGIEVDIVSKCGY</sequence>
<reference evidence="1 2" key="1">
    <citation type="journal article" date="2016" name="Sci. Rep.">
        <title>Draft genome sequencing and secretome analysis of fungal phytopathogen Ascochyta rabiei provides insight into the necrotrophic effector repertoire.</title>
        <authorList>
            <person name="Verma S."/>
            <person name="Gazara R.K."/>
            <person name="Nizam S."/>
            <person name="Parween S."/>
            <person name="Chattopadhyay D."/>
            <person name="Verma P.K."/>
        </authorList>
    </citation>
    <scope>NUCLEOTIDE SEQUENCE [LARGE SCALE GENOMIC DNA]</scope>
    <source>
        <strain evidence="1 2">ArDII</strain>
    </source>
</reference>
<evidence type="ECO:0000313" key="2">
    <source>
        <dbReference type="Proteomes" id="UP000076837"/>
    </source>
</evidence>
<dbReference type="OrthoDB" id="5413827at2759"/>
<proteinExistence type="predicted"/>
<keyword evidence="2" id="KW-1185">Reference proteome</keyword>
<organism evidence="1 2">
    <name type="scientific">Didymella rabiei</name>
    <name type="common">Chickpea ascochyta blight fungus</name>
    <name type="synonym">Mycosphaerella rabiei</name>
    <dbReference type="NCBI Taxonomy" id="5454"/>
    <lineage>
        <taxon>Eukaryota</taxon>
        <taxon>Fungi</taxon>
        <taxon>Dikarya</taxon>
        <taxon>Ascomycota</taxon>
        <taxon>Pezizomycotina</taxon>
        <taxon>Dothideomycetes</taxon>
        <taxon>Pleosporomycetidae</taxon>
        <taxon>Pleosporales</taxon>
        <taxon>Pleosporineae</taxon>
        <taxon>Didymellaceae</taxon>
        <taxon>Ascochyta</taxon>
    </lineage>
</organism>
<dbReference type="PANTHER" id="PTHR38790">
    <property type="entry name" value="2EXR DOMAIN-CONTAINING PROTEIN-RELATED"/>
    <property type="match status" value="1"/>
</dbReference>
<comment type="caution">
    <text evidence="1">The sequence shown here is derived from an EMBL/GenBank/DDBJ whole genome shotgun (WGS) entry which is preliminary data.</text>
</comment>
<gene>
    <name evidence="1" type="ORF">ST47_g10327</name>
</gene>
<dbReference type="PANTHER" id="PTHR38790:SF4">
    <property type="entry name" value="2EXR DOMAIN-CONTAINING PROTEIN"/>
    <property type="match status" value="1"/>
</dbReference>
<dbReference type="AlphaFoldDB" id="A0A162VLE6"/>
<accession>A0A162VLE6</accession>
<protein>
    <submittedName>
        <fullName evidence="1">Uncharacterized protein</fullName>
    </submittedName>
</protein>